<accession>A0A814M6K0</accession>
<protein>
    <submittedName>
        <fullName evidence="1">Uncharacterized protein</fullName>
    </submittedName>
</protein>
<organism evidence="1 2">
    <name type="scientific">Brachionus calyciflorus</name>
    <dbReference type="NCBI Taxonomy" id="104777"/>
    <lineage>
        <taxon>Eukaryota</taxon>
        <taxon>Metazoa</taxon>
        <taxon>Spiralia</taxon>
        <taxon>Gnathifera</taxon>
        <taxon>Rotifera</taxon>
        <taxon>Eurotatoria</taxon>
        <taxon>Monogononta</taxon>
        <taxon>Pseudotrocha</taxon>
        <taxon>Ploima</taxon>
        <taxon>Brachionidae</taxon>
        <taxon>Brachionus</taxon>
    </lineage>
</organism>
<gene>
    <name evidence="1" type="ORF">OXX778_LOCUS19902</name>
</gene>
<dbReference type="Proteomes" id="UP000663879">
    <property type="component" value="Unassembled WGS sequence"/>
</dbReference>
<evidence type="ECO:0000313" key="1">
    <source>
        <dbReference type="EMBL" id="CAF1074664.1"/>
    </source>
</evidence>
<feature type="non-terminal residue" evidence="1">
    <location>
        <position position="1"/>
    </location>
</feature>
<evidence type="ECO:0000313" key="2">
    <source>
        <dbReference type="Proteomes" id="UP000663879"/>
    </source>
</evidence>
<keyword evidence="2" id="KW-1185">Reference proteome</keyword>
<reference evidence="1" key="1">
    <citation type="submission" date="2021-02" db="EMBL/GenBank/DDBJ databases">
        <authorList>
            <person name="Nowell W R."/>
        </authorList>
    </citation>
    <scope>NUCLEOTIDE SEQUENCE</scope>
    <source>
        <strain evidence="1">Ploen Becks lab</strain>
    </source>
</reference>
<proteinExistence type="predicted"/>
<name>A0A814M6K0_9BILA</name>
<sequence>GSFNYCGNDSCSSAIFESSPSYVQTSEGTYITETLVQGYNRILYSPRSIKKGDILMIIDSNKILAVNDTNDFTIMGDYYINGAISRKLNKNWRFYVNLLIDVKFFISYFPISKRYTTLKNGTFGVYTIRARFSNTSLQLKRRFNITEYRSIDMFCSDTNKTINNTVNCAIIASTRSRNDTVLVENNQLNSFSGEPISYFGFKVPNNITEPVSFFKNGDFLLPLTEAKFDANLIGFEGYALGTGTYTTFIATLNSCGEKDTCLKSIINSEPNSPISNNQFLIEIPSVYGYNRFYLQTTRKILKGQMLVVRFTFPVAIDTTNDYLASDYQISGSELIKLNPKHNWRIYFNWIIEQEYYLNYFYFKKTFHLESRSLYGVFNVTASYLNSNTSVTQIVNITNNQAVDFKCQNSHGASKNTINCTAELISQSQFHEFIIDYGDCSNGSVTNKGELFDGFGVNIPDNINTTINPTNTGGIMYLLTNTEFLFDSKLIGFEFYLSVIGSFNLALNKMSNCGTGILAERCGIFLESFTSTNLITINNWFLNPTTMGRNFYWLDKPYNVKKGYILSLSLTSLGRISLDDKTDNHFQDYYFNGAMVTKIDANKKLKFLFKALTTNSYFYSHENIFSKTYDFDGTYDITLLDTKKKVFVTTSCK</sequence>
<dbReference type="EMBL" id="CAJNOC010006295">
    <property type="protein sequence ID" value="CAF1074664.1"/>
    <property type="molecule type" value="Genomic_DNA"/>
</dbReference>
<dbReference type="AlphaFoldDB" id="A0A814M6K0"/>
<comment type="caution">
    <text evidence="1">The sequence shown here is derived from an EMBL/GenBank/DDBJ whole genome shotgun (WGS) entry which is preliminary data.</text>
</comment>